<protein>
    <submittedName>
        <fullName evidence="1">RidA family protein</fullName>
    </submittedName>
</protein>
<organism evidence="1 2">
    <name type="scientific">Amycolatopsis ultiminotia</name>
    <dbReference type="NCBI Taxonomy" id="543629"/>
    <lineage>
        <taxon>Bacteria</taxon>
        <taxon>Bacillati</taxon>
        <taxon>Actinomycetota</taxon>
        <taxon>Actinomycetes</taxon>
        <taxon>Pseudonocardiales</taxon>
        <taxon>Pseudonocardiaceae</taxon>
        <taxon>Amycolatopsis</taxon>
    </lineage>
</organism>
<reference evidence="2" key="1">
    <citation type="journal article" date="2019" name="Int. J. Syst. Evol. Microbiol.">
        <title>The Global Catalogue of Microorganisms (GCM) 10K type strain sequencing project: providing services to taxonomists for standard genome sequencing and annotation.</title>
        <authorList>
            <consortium name="The Broad Institute Genomics Platform"/>
            <consortium name="The Broad Institute Genome Sequencing Center for Infectious Disease"/>
            <person name="Wu L."/>
            <person name="Ma J."/>
        </authorList>
    </citation>
    <scope>NUCLEOTIDE SEQUENCE [LARGE SCALE GENOMIC DNA]</scope>
    <source>
        <strain evidence="2">JCM 16898</strain>
    </source>
</reference>
<dbReference type="Proteomes" id="UP001500689">
    <property type="component" value="Unassembled WGS sequence"/>
</dbReference>
<keyword evidence="2" id="KW-1185">Reference proteome</keyword>
<gene>
    <name evidence="1" type="ORF">GCM10022222_08940</name>
</gene>
<proteinExistence type="predicted"/>
<sequence length="132" mass="14062">MSRKTFTVPTAQRPAAALSAAAGVGRFVAISGQTGSRNGETVVEGFEAQTRLALERLFAALTAAGASETDVVDVGVFLSRGDDFDEMNRIYREYFSEPYPARTTATVGLRPGVLFEVNAKAVLDDRPSDITG</sequence>
<dbReference type="PANTHER" id="PTHR11803">
    <property type="entry name" value="2-IMINOBUTANOATE/2-IMINOPROPANOATE DEAMINASE RIDA"/>
    <property type="match status" value="1"/>
</dbReference>
<dbReference type="Pfam" id="PF01042">
    <property type="entry name" value="Ribonuc_L-PSP"/>
    <property type="match status" value="1"/>
</dbReference>
<dbReference type="Gene3D" id="3.30.1330.40">
    <property type="entry name" value="RutC-like"/>
    <property type="match status" value="1"/>
</dbReference>
<dbReference type="PANTHER" id="PTHR11803:SF44">
    <property type="entry name" value="RUTC FAMILY PROTEIN YJGH"/>
    <property type="match status" value="1"/>
</dbReference>
<evidence type="ECO:0000313" key="1">
    <source>
        <dbReference type="EMBL" id="GAA3528167.1"/>
    </source>
</evidence>
<dbReference type="EMBL" id="BAAAZN010000001">
    <property type="protein sequence ID" value="GAA3528167.1"/>
    <property type="molecule type" value="Genomic_DNA"/>
</dbReference>
<comment type="caution">
    <text evidence="1">The sequence shown here is derived from an EMBL/GenBank/DDBJ whole genome shotgun (WGS) entry which is preliminary data.</text>
</comment>
<dbReference type="InterPro" id="IPR006175">
    <property type="entry name" value="YjgF/YER057c/UK114"/>
</dbReference>
<dbReference type="InterPro" id="IPR035959">
    <property type="entry name" value="RutC-like_sf"/>
</dbReference>
<dbReference type="CDD" id="cd00448">
    <property type="entry name" value="YjgF_YER057c_UK114_family"/>
    <property type="match status" value="1"/>
</dbReference>
<accession>A0ABP6V3M4</accession>
<dbReference type="RefSeq" id="WP_344855511.1">
    <property type="nucleotide sequence ID" value="NZ_BAAAZN010000001.1"/>
</dbReference>
<evidence type="ECO:0000313" key="2">
    <source>
        <dbReference type="Proteomes" id="UP001500689"/>
    </source>
</evidence>
<dbReference type="SUPFAM" id="SSF55298">
    <property type="entry name" value="YjgF-like"/>
    <property type="match status" value="1"/>
</dbReference>
<name>A0ABP6V3M4_9PSEU</name>